<evidence type="ECO:0000256" key="1">
    <source>
        <dbReference type="PROSITE-ProRule" id="PRU00708"/>
    </source>
</evidence>
<comment type="caution">
    <text evidence="3">The sequence shown here is derived from an EMBL/GenBank/DDBJ whole genome shotgun (WGS) entry which is preliminary data.</text>
</comment>
<protein>
    <submittedName>
        <fullName evidence="3">Uncharacterized protein</fullName>
    </submittedName>
</protein>
<dbReference type="InterPro" id="IPR002885">
    <property type="entry name" value="PPR_rpt"/>
</dbReference>
<dbReference type="STRING" id="5217.A0A4Q1BNH9"/>
<dbReference type="OrthoDB" id="185373at2759"/>
<organism evidence="3 4">
    <name type="scientific">Tremella mesenterica</name>
    <name type="common">Jelly fungus</name>
    <dbReference type="NCBI Taxonomy" id="5217"/>
    <lineage>
        <taxon>Eukaryota</taxon>
        <taxon>Fungi</taxon>
        <taxon>Dikarya</taxon>
        <taxon>Basidiomycota</taxon>
        <taxon>Agaricomycotina</taxon>
        <taxon>Tremellomycetes</taxon>
        <taxon>Tremellales</taxon>
        <taxon>Tremellaceae</taxon>
        <taxon>Tremella</taxon>
    </lineage>
</organism>
<feature type="region of interest" description="Disordered" evidence="2">
    <location>
        <begin position="935"/>
        <end position="957"/>
    </location>
</feature>
<feature type="compositionally biased region" description="Basic residues" evidence="2">
    <location>
        <begin position="943"/>
        <end position="957"/>
    </location>
</feature>
<dbReference type="InParanoid" id="A0A4Q1BNH9"/>
<dbReference type="PROSITE" id="PS51375">
    <property type="entry name" value="PPR"/>
    <property type="match status" value="1"/>
</dbReference>
<gene>
    <name evidence="3" type="ORF">M231_03254</name>
</gene>
<evidence type="ECO:0000313" key="3">
    <source>
        <dbReference type="EMBL" id="RXK39421.1"/>
    </source>
</evidence>
<sequence>MAATAIRPETQPVEIVAPHQFSSVISEDSSEPGIDPTEPPYAEWSRQGWILANNRHPHRLRRIMFKSPSEYSFLKERTVQAAAHGEWQGLHALMLTLLVLDRPSEVKELYHEYCSQTRKVQGIDLNKRFSSIRSERLQSRISGEGIRSLVHAFIGACTLDGHLDSNDMLSTLNSNLDVLVNIPKYSKVVQTILSEMPDGQNLRHTFLENVRKLGIARLCHHPISLDRAILSLAGHARFDSLQELYDDVMDASIGEDKFVEPWDLSIVRYENEQNHIPLTRSSWERFIHAFQEAGRPEALMKMLDEDMLIRGIKPDVKMLAYVMIALTHIAQNGPDDGITRANALQQSNVIWARLCSLGVDTEDGPLYARIRCLSLLNQDEEIIKRYEQAVSSGFENYGPMTLRAFVRVFAEMRDYTTSTTLLSVTATKHSFQNISRAFNIFLFVLLRRTKITPEVESAFRMSVNIIQSKTIIRPVGLGLILAYLLQNGNPVENSVSSIMIGIDKSRWFGRIAGWYNLILALLKRNRRNYFPSEQDALAGILILEELSRRKNKVEGIGPRPIMDIWSLYCREIIRSPFVSITIRSSLLQRALDSFTLIEVVERRKLHIDILHSMLRNHIQDIDELWGWYRYVCDTGQCKNYPVSIAKGMMEKCKGKPEMIYGLMKDMEFGMFGFKLRRTAIKAMSENNENEKDSSIVMMEMGEVKEDNISEEKNLDPSILDDDDDDDHEDTISLQDIEDEEEMLIVDDEILEKENVNIPEDLDGDVEETQEDKVEDQWGRDENKEFEEKDQVDEKVLEEYEPDEFRGKRFGLRTNRQKETHGKVEDQWERDEVQEIEEKIQVDETVLERYERDQFRGRGFGLRTNRKKETQDGKVGDQWERDENEEFEEKTLVDEKVLEEYEPDEFRGKRFGLRTDRKIPRGSLIKFNKNTKSENRAIPAFKVSSKKQNRKWGLRSTK</sequence>
<proteinExistence type="predicted"/>
<keyword evidence="4" id="KW-1185">Reference proteome</keyword>
<name>A0A4Q1BNH9_TREME</name>
<evidence type="ECO:0000313" key="4">
    <source>
        <dbReference type="Proteomes" id="UP000289152"/>
    </source>
</evidence>
<accession>A0A4Q1BNH9</accession>
<feature type="compositionally biased region" description="Acidic residues" evidence="2">
    <location>
        <begin position="718"/>
        <end position="727"/>
    </location>
</feature>
<dbReference type="AlphaFoldDB" id="A0A4Q1BNH9"/>
<dbReference type="EMBL" id="SDIL01000031">
    <property type="protein sequence ID" value="RXK39421.1"/>
    <property type="molecule type" value="Genomic_DNA"/>
</dbReference>
<evidence type="ECO:0000256" key="2">
    <source>
        <dbReference type="SAM" id="MobiDB-lite"/>
    </source>
</evidence>
<feature type="region of interest" description="Disordered" evidence="2">
    <location>
        <begin position="706"/>
        <end position="727"/>
    </location>
</feature>
<dbReference type="Proteomes" id="UP000289152">
    <property type="component" value="Unassembled WGS sequence"/>
</dbReference>
<feature type="repeat" description="PPR" evidence="1">
    <location>
        <begin position="279"/>
        <end position="314"/>
    </location>
</feature>
<reference evidence="3 4" key="1">
    <citation type="submission" date="2016-06" db="EMBL/GenBank/DDBJ databases">
        <title>Evolution of pathogenesis and genome organization in the Tremellales.</title>
        <authorList>
            <person name="Cuomo C."/>
            <person name="Litvintseva A."/>
            <person name="Heitman J."/>
            <person name="Chen Y."/>
            <person name="Sun S."/>
            <person name="Springer D."/>
            <person name="Dromer F."/>
            <person name="Young S."/>
            <person name="Zeng Q."/>
            <person name="Chapman S."/>
            <person name="Gujja S."/>
            <person name="Saif S."/>
            <person name="Birren B."/>
        </authorList>
    </citation>
    <scope>NUCLEOTIDE SEQUENCE [LARGE SCALE GENOMIC DNA]</scope>
    <source>
        <strain evidence="3 4">ATCC 28783</strain>
    </source>
</reference>